<keyword evidence="2" id="KW-1185">Reference proteome</keyword>
<dbReference type="EMBL" id="CAOQHR010000003">
    <property type="protein sequence ID" value="CAI6332600.1"/>
    <property type="molecule type" value="Genomic_DNA"/>
</dbReference>
<accession>A0A9W4XL73</accession>
<evidence type="ECO:0000313" key="1">
    <source>
        <dbReference type="EMBL" id="CAI6332600.1"/>
    </source>
</evidence>
<organism evidence="1 2">
    <name type="scientific">Periconia digitata</name>
    <dbReference type="NCBI Taxonomy" id="1303443"/>
    <lineage>
        <taxon>Eukaryota</taxon>
        <taxon>Fungi</taxon>
        <taxon>Dikarya</taxon>
        <taxon>Ascomycota</taxon>
        <taxon>Pezizomycotina</taxon>
        <taxon>Dothideomycetes</taxon>
        <taxon>Pleosporomycetidae</taxon>
        <taxon>Pleosporales</taxon>
        <taxon>Massarineae</taxon>
        <taxon>Periconiaceae</taxon>
        <taxon>Periconia</taxon>
    </lineage>
</organism>
<dbReference type="Proteomes" id="UP001152607">
    <property type="component" value="Unassembled WGS sequence"/>
</dbReference>
<sequence>MPWKLRKCIPGLPQTSHLVFNSMVISRPHRLEVCSTSFPTQLNATINDNDG</sequence>
<protein>
    <submittedName>
        <fullName evidence="1">Uncharacterized protein</fullName>
    </submittedName>
</protein>
<evidence type="ECO:0000313" key="2">
    <source>
        <dbReference type="Proteomes" id="UP001152607"/>
    </source>
</evidence>
<proteinExistence type="predicted"/>
<gene>
    <name evidence="1" type="ORF">PDIGIT_LOCUS5626</name>
</gene>
<name>A0A9W4XL73_9PLEO</name>
<comment type="caution">
    <text evidence="1">The sequence shown here is derived from an EMBL/GenBank/DDBJ whole genome shotgun (WGS) entry which is preliminary data.</text>
</comment>
<reference evidence="1" key="1">
    <citation type="submission" date="2023-01" db="EMBL/GenBank/DDBJ databases">
        <authorList>
            <person name="Van Ghelder C."/>
            <person name="Rancurel C."/>
        </authorList>
    </citation>
    <scope>NUCLEOTIDE SEQUENCE</scope>
    <source>
        <strain evidence="1">CNCM I-4278</strain>
    </source>
</reference>
<dbReference type="AlphaFoldDB" id="A0A9W4XL73"/>